<dbReference type="Pfam" id="PF07393">
    <property type="entry name" value="Sec10_HB"/>
    <property type="match status" value="1"/>
</dbReference>
<comment type="caution">
    <text evidence="10">The sequence shown here is derived from an EMBL/GenBank/DDBJ whole genome shotgun (WGS) entry which is preliminary data.</text>
</comment>
<feature type="domain" description="Exocyst complex component Sec10-like alpha-helical bundle" evidence="8">
    <location>
        <begin position="162"/>
        <end position="711"/>
    </location>
</feature>
<feature type="coiled-coil region" evidence="7">
    <location>
        <begin position="53"/>
        <end position="105"/>
    </location>
</feature>
<evidence type="ECO:0000256" key="1">
    <source>
        <dbReference type="ARBA" id="ARBA00006572"/>
    </source>
</evidence>
<dbReference type="InterPro" id="IPR009976">
    <property type="entry name" value="Sec10-like"/>
</dbReference>
<dbReference type="InterPro" id="IPR048627">
    <property type="entry name" value="Sec10_HB"/>
</dbReference>
<evidence type="ECO:0000256" key="3">
    <source>
        <dbReference type="ARBA" id="ARBA00022448"/>
    </source>
</evidence>
<feature type="domain" description="Exocyst complex component Sec10 N-terminal" evidence="9">
    <location>
        <begin position="44"/>
        <end position="156"/>
    </location>
</feature>
<evidence type="ECO:0000256" key="2">
    <source>
        <dbReference type="ARBA" id="ARBA00017524"/>
    </source>
</evidence>
<evidence type="ECO:0000259" key="9">
    <source>
        <dbReference type="Pfam" id="PF20667"/>
    </source>
</evidence>
<dbReference type="EMBL" id="JAWJWF010000003">
    <property type="protein sequence ID" value="KAK6635236.1"/>
    <property type="molecule type" value="Genomic_DNA"/>
</dbReference>
<evidence type="ECO:0000256" key="6">
    <source>
        <dbReference type="ARBA" id="ARBA00031471"/>
    </source>
</evidence>
<keyword evidence="11" id="KW-1185">Reference proteome</keyword>
<dbReference type="Pfam" id="PF20667">
    <property type="entry name" value="Sec10_N"/>
    <property type="match status" value="1"/>
</dbReference>
<reference evidence="10 11" key="1">
    <citation type="submission" date="2023-09" db="EMBL/GenBank/DDBJ databases">
        <title>Genomes of two closely related lineages of the louse Polyplax serrata with different host specificities.</title>
        <authorList>
            <person name="Martinu J."/>
            <person name="Tarabai H."/>
            <person name="Stefka J."/>
            <person name="Hypsa V."/>
        </authorList>
    </citation>
    <scope>NUCLEOTIDE SEQUENCE [LARGE SCALE GENOMIC DNA]</scope>
    <source>
        <strain evidence="10">98ZLc_SE</strain>
    </source>
</reference>
<evidence type="ECO:0000256" key="4">
    <source>
        <dbReference type="ARBA" id="ARBA00022483"/>
    </source>
</evidence>
<keyword evidence="5 7" id="KW-0175">Coiled coil</keyword>
<sequence>MLMQFLNEIDQEPFDPDEFVETLAWKTLSSAGSENDANTFDPVLLHETFTKAIRELQTLQERQKKKCEKLEAKYREEELSDLQRMEHLQERNKVAIDLFRKLDEQINFVATKVIHLGEQLESVNTPRSRAVEAQKLMHCFEDFHISSPIVNDIFSDRSKIDEAADIIQKLYSIALELPEDKFGETKKKITAKYDEIERNLIEEFAKAHRFHDIARMKEIANCMVHFKGYGQCIDAFIEYSQMQAFTGNNVFHDVLPLCEKNYKIIKEVFNNPEQVMAKFALNIYHLKLQTYISSKLADKTDTEKYLQNLFELYTNTLKLSEEMTKFDMGNDASYLNKLTKGVFHKHLDFYMSMESKCLDEKCNLILRRYYESKNHQKKVIQSGGFQDFRRDLQAVIGARANINIAQIEDYGGETFVSEEVAIALLQESKSSFQRCQLLSSPSDLPGNALQITNILLKHLITGHIDYALELGLQTIPIPETKNFPQIYFFDIVRRTNAIVHLLEKLFSDSIIPLVISTPKYNECLTKKKSLLELVEMKLDSGLDKSINSIVSAVKIYLQNEQKKTDFKPETDNLHTLSSPACLTVVQYISNTAQKIRESLDDKNSETVLMELGTRFHRVIYEHLQQYQFNTAGAMCAICDVNEYRKCVKKFKITLVDTLFETLHGLCNLLLVKPENLKQVCNGDQLVGLERSILLNFVQLRSDYKSQKISNSLKGLTS</sequence>
<accession>A0ABR1B5L8</accession>
<evidence type="ECO:0000256" key="5">
    <source>
        <dbReference type="ARBA" id="ARBA00023054"/>
    </source>
</evidence>
<evidence type="ECO:0000259" key="8">
    <source>
        <dbReference type="Pfam" id="PF07393"/>
    </source>
</evidence>
<proteinExistence type="inferred from homology"/>
<dbReference type="PANTHER" id="PTHR12100:SF0">
    <property type="entry name" value="EXOCYST COMPLEX COMPONENT 5"/>
    <property type="match status" value="1"/>
</dbReference>
<dbReference type="InterPro" id="IPR048625">
    <property type="entry name" value="Sec10_N"/>
</dbReference>
<name>A0ABR1B5L8_POLSC</name>
<dbReference type="PANTHER" id="PTHR12100">
    <property type="entry name" value="SEC10"/>
    <property type="match status" value="1"/>
</dbReference>
<protein>
    <recommendedName>
        <fullName evidence="2">Exocyst complex component 5</fullName>
    </recommendedName>
    <alternativeName>
        <fullName evidence="6">Exocyst complex component Sec10</fullName>
    </alternativeName>
</protein>
<organism evidence="10 11">
    <name type="scientific">Polyplax serrata</name>
    <name type="common">Common mouse louse</name>
    <dbReference type="NCBI Taxonomy" id="468196"/>
    <lineage>
        <taxon>Eukaryota</taxon>
        <taxon>Metazoa</taxon>
        <taxon>Ecdysozoa</taxon>
        <taxon>Arthropoda</taxon>
        <taxon>Hexapoda</taxon>
        <taxon>Insecta</taxon>
        <taxon>Pterygota</taxon>
        <taxon>Neoptera</taxon>
        <taxon>Paraneoptera</taxon>
        <taxon>Psocodea</taxon>
        <taxon>Troctomorpha</taxon>
        <taxon>Phthiraptera</taxon>
        <taxon>Anoplura</taxon>
        <taxon>Polyplacidae</taxon>
        <taxon>Polyplax</taxon>
    </lineage>
</organism>
<dbReference type="Proteomes" id="UP001359485">
    <property type="component" value="Unassembled WGS sequence"/>
</dbReference>
<keyword evidence="3" id="KW-0813">Transport</keyword>
<evidence type="ECO:0000313" key="10">
    <source>
        <dbReference type="EMBL" id="KAK6635236.1"/>
    </source>
</evidence>
<keyword evidence="4" id="KW-0268">Exocytosis</keyword>
<evidence type="ECO:0000313" key="11">
    <source>
        <dbReference type="Proteomes" id="UP001359485"/>
    </source>
</evidence>
<gene>
    <name evidence="10" type="ORF">RUM44_000487</name>
</gene>
<evidence type="ECO:0000256" key="7">
    <source>
        <dbReference type="SAM" id="Coils"/>
    </source>
</evidence>
<comment type="similarity">
    <text evidence="1">Belongs to the SEC10 family.</text>
</comment>